<dbReference type="Gene3D" id="3.20.20.30">
    <property type="entry name" value="Luciferase-like domain"/>
    <property type="match status" value="1"/>
</dbReference>
<evidence type="ECO:0000256" key="3">
    <source>
        <dbReference type="ARBA" id="ARBA00023002"/>
    </source>
</evidence>
<accession>A0A0D2EHD2</accession>
<sequence>MASPDFVGSSFPSNTLSCTAKALPGAQCWLGNGPDDGCRAKDRLDYYIELAKLAEKRKMTSIFFADSYGANDVYAGNTDAPCQGGSQVAQLDPVVLISAMAAVTKSLGFAITANVVALTPFIMARTFSILDHITNGRVGWNIVTGYTNSSARAMGFDSIMPHDQRYEKAEEFADLVYRLWEGSWDDDAQVWDVERDTAYDPERIHKIDFEGKFHRLHAIQQTHPSPQRVPLIFQAGASKAGIALAGAHAEGLYCGSIAPETTNKYVQSICASAAASGRSPKDIKAFAGISPFIGRTMEEAQAKYDRAWKHAGARAGLSRFGGYTSIDLSQFPLDEPFEHDVSKPAANAVGGILKSFRVGDGTNAKWTPRKLGELMSCGGMYPQVVGTPEMVADFMEKWAAESGIDGFNLYASSSPGTIQDVVELLIPVLQGRGLYWKDYPVPGGTLRENVHAKPGQRQVMEDHPAAKYRRERLERRQAKDLEKLKLNSQGKVNGETSH</sequence>
<dbReference type="PANTHER" id="PTHR30011:SF16">
    <property type="entry name" value="C2H2 FINGER DOMAIN TRANSCRIPTION FACTOR (EUROFUNG)-RELATED"/>
    <property type="match status" value="1"/>
</dbReference>
<dbReference type="SUPFAM" id="SSF51679">
    <property type="entry name" value="Bacterial luciferase-like"/>
    <property type="match status" value="1"/>
</dbReference>
<evidence type="ECO:0000259" key="7">
    <source>
        <dbReference type="Pfam" id="PF00296"/>
    </source>
</evidence>
<dbReference type="AlphaFoldDB" id="A0A0D2EHD2"/>
<evidence type="ECO:0000256" key="6">
    <source>
        <dbReference type="SAM" id="MobiDB-lite"/>
    </source>
</evidence>
<dbReference type="Proteomes" id="UP000054342">
    <property type="component" value="Unassembled WGS sequence"/>
</dbReference>
<dbReference type="GO" id="GO:0004497">
    <property type="term" value="F:monooxygenase activity"/>
    <property type="evidence" value="ECO:0007669"/>
    <property type="project" value="UniProtKB-KW"/>
</dbReference>
<evidence type="ECO:0000313" key="9">
    <source>
        <dbReference type="Proteomes" id="UP000054342"/>
    </source>
</evidence>
<reference evidence="8 9" key="1">
    <citation type="submission" date="2015-01" db="EMBL/GenBank/DDBJ databases">
        <title>The Genome Sequence of Exophiala xenobiotica CBS118157.</title>
        <authorList>
            <consortium name="The Broad Institute Genomics Platform"/>
            <person name="Cuomo C."/>
            <person name="de Hoog S."/>
            <person name="Gorbushina A."/>
            <person name="Stielow B."/>
            <person name="Teixiera M."/>
            <person name="Abouelleil A."/>
            <person name="Chapman S.B."/>
            <person name="Priest M."/>
            <person name="Young S.K."/>
            <person name="Wortman J."/>
            <person name="Nusbaum C."/>
            <person name="Birren B."/>
        </authorList>
    </citation>
    <scope>NUCLEOTIDE SEQUENCE [LARGE SCALE GENOMIC DNA]</scope>
    <source>
        <strain evidence="8 9">CBS 118157</strain>
    </source>
</reference>
<feature type="domain" description="Luciferase-like" evidence="7">
    <location>
        <begin position="38"/>
        <end position="405"/>
    </location>
</feature>
<dbReference type="EMBL" id="KN847320">
    <property type="protein sequence ID" value="KIW53985.1"/>
    <property type="molecule type" value="Genomic_DNA"/>
</dbReference>
<evidence type="ECO:0000256" key="1">
    <source>
        <dbReference type="ARBA" id="ARBA00022630"/>
    </source>
</evidence>
<proteinExistence type="inferred from homology"/>
<comment type="similarity">
    <text evidence="5">Belongs to the NtaA/SnaA/DszA monooxygenase family.</text>
</comment>
<evidence type="ECO:0000256" key="4">
    <source>
        <dbReference type="ARBA" id="ARBA00023033"/>
    </source>
</evidence>
<dbReference type="RefSeq" id="XP_013314569.1">
    <property type="nucleotide sequence ID" value="XM_013459115.1"/>
</dbReference>
<dbReference type="InterPro" id="IPR016215">
    <property type="entry name" value="NTA_MOA"/>
</dbReference>
<dbReference type="OrthoDB" id="5561043at2759"/>
<protein>
    <recommendedName>
        <fullName evidence="7">Luciferase-like domain-containing protein</fullName>
    </recommendedName>
</protein>
<gene>
    <name evidence="8" type="ORF">PV05_06384</name>
</gene>
<evidence type="ECO:0000313" key="8">
    <source>
        <dbReference type="EMBL" id="KIW53985.1"/>
    </source>
</evidence>
<feature type="region of interest" description="Disordered" evidence="6">
    <location>
        <begin position="454"/>
        <end position="498"/>
    </location>
</feature>
<dbReference type="STRING" id="348802.A0A0D2EHD2"/>
<dbReference type="PANTHER" id="PTHR30011">
    <property type="entry name" value="ALKANESULFONATE MONOOXYGENASE-RELATED"/>
    <property type="match status" value="1"/>
</dbReference>
<keyword evidence="2" id="KW-0288">FMN</keyword>
<dbReference type="GeneID" id="25328292"/>
<evidence type="ECO:0000256" key="5">
    <source>
        <dbReference type="ARBA" id="ARBA00033748"/>
    </source>
</evidence>
<evidence type="ECO:0000256" key="2">
    <source>
        <dbReference type="ARBA" id="ARBA00022643"/>
    </source>
</evidence>
<dbReference type="InterPro" id="IPR051260">
    <property type="entry name" value="Diverse_substr_monoxygenases"/>
</dbReference>
<dbReference type="HOGENOM" id="CLU_022256_0_0_1"/>
<name>A0A0D2EHD2_9EURO</name>
<dbReference type="GO" id="GO:0016705">
    <property type="term" value="F:oxidoreductase activity, acting on paired donors, with incorporation or reduction of molecular oxygen"/>
    <property type="evidence" value="ECO:0007669"/>
    <property type="project" value="InterPro"/>
</dbReference>
<keyword evidence="3" id="KW-0560">Oxidoreductase</keyword>
<dbReference type="PIRSF" id="PIRSF000337">
    <property type="entry name" value="NTA_MOA"/>
    <property type="match status" value="1"/>
</dbReference>
<feature type="compositionally biased region" description="Basic and acidic residues" evidence="6">
    <location>
        <begin position="471"/>
        <end position="485"/>
    </location>
</feature>
<organism evidence="8 9">
    <name type="scientific">Exophiala xenobiotica</name>
    <dbReference type="NCBI Taxonomy" id="348802"/>
    <lineage>
        <taxon>Eukaryota</taxon>
        <taxon>Fungi</taxon>
        <taxon>Dikarya</taxon>
        <taxon>Ascomycota</taxon>
        <taxon>Pezizomycotina</taxon>
        <taxon>Eurotiomycetes</taxon>
        <taxon>Chaetothyriomycetidae</taxon>
        <taxon>Chaetothyriales</taxon>
        <taxon>Herpotrichiellaceae</taxon>
        <taxon>Exophiala</taxon>
    </lineage>
</organism>
<keyword evidence="4" id="KW-0503">Monooxygenase</keyword>
<dbReference type="Pfam" id="PF00296">
    <property type="entry name" value="Bac_luciferase"/>
    <property type="match status" value="1"/>
</dbReference>
<keyword evidence="9" id="KW-1185">Reference proteome</keyword>
<dbReference type="NCBIfam" id="TIGR03860">
    <property type="entry name" value="FMN_nitrolo"/>
    <property type="match status" value="1"/>
</dbReference>
<dbReference type="InterPro" id="IPR036661">
    <property type="entry name" value="Luciferase-like_sf"/>
</dbReference>
<keyword evidence="1" id="KW-0285">Flavoprotein</keyword>
<dbReference type="InterPro" id="IPR011251">
    <property type="entry name" value="Luciferase-like_dom"/>
</dbReference>
<feature type="compositionally biased region" description="Polar residues" evidence="6">
    <location>
        <begin position="486"/>
        <end position="498"/>
    </location>
</feature>